<dbReference type="Proteomes" id="UP001222932">
    <property type="component" value="Unassembled WGS sequence"/>
</dbReference>
<dbReference type="SUPFAM" id="SSF103657">
    <property type="entry name" value="BAR/IMD domain-like"/>
    <property type="match status" value="1"/>
</dbReference>
<feature type="compositionally biased region" description="Low complexity" evidence="4">
    <location>
        <begin position="345"/>
        <end position="369"/>
    </location>
</feature>
<dbReference type="SMART" id="SM00721">
    <property type="entry name" value="BAR"/>
    <property type="match status" value="1"/>
</dbReference>
<dbReference type="PROSITE" id="PS50002">
    <property type="entry name" value="SH3"/>
    <property type="match status" value="1"/>
</dbReference>
<feature type="compositionally biased region" description="Low complexity" evidence="4">
    <location>
        <begin position="391"/>
        <end position="423"/>
    </location>
</feature>
<evidence type="ECO:0000256" key="3">
    <source>
        <dbReference type="SAM" id="Coils"/>
    </source>
</evidence>
<protein>
    <recommendedName>
        <fullName evidence="9">BAR-domain-containing protein</fullName>
    </recommendedName>
</protein>
<feature type="compositionally biased region" description="Basic and acidic residues" evidence="4">
    <location>
        <begin position="284"/>
        <end position="294"/>
    </location>
</feature>
<evidence type="ECO:0000259" key="5">
    <source>
        <dbReference type="PROSITE" id="PS50002"/>
    </source>
</evidence>
<dbReference type="InterPro" id="IPR001452">
    <property type="entry name" value="SH3_domain"/>
</dbReference>
<feature type="compositionally biased region" description="Polar residues" evidence="4">
    <location>
        <begin position="297"/>
        <end position="315"/>
    </location>
</feature>
<comment type="caution">
    <text evidence="7">The sequence shown here is derived from an EMBL/GenBank/DDBJ whole genome shotgun (WGS) entry which is preliminary data.</text>
</comment>
<feature type="compositionally biased region" description="Low complexity" evidence="4">
    <location>
        <begin position="249"/>
        <end position="258"/>
    </location>
</feature>
<feature type="compositionally biased region" description="Polar residues" evidence="4">
    <location>
        <begin position="259"/>
        <end position="268"/>
    </location>
</feature>
<dbReference type="InterPro" id="IPR036028">
    <property type="entry name" value="SH3-like_dom_sf"/>
</dbReference>
<feature type="region of interest" description="Disordered" evidence="4">
    <location>
        <begin position="237"/>
        <end position="435"/>
    </location>
</feature>
<dbReference type="Gene3D" id="2.30.30.40">
    <property type="entry name" value="SH3 Domains"/>
    <property type="match status" value="1"/>
</dbReference>
<accession>A0AAD3TNY0</accession>
<organism evidence="7 8">
    <name type="scientific">Cutaneotrichosporon spelunceum</name>
    <dbReference type="NCBI Taxonomy" id="1672016"/>
    <lineage>
        <taxon>Eukaryota</taxon>
        <taxon>Fungi</taxon>
        <taxon>Dikarya</taxon>
        <taxon>Basidiomycota</taxon>
        <taxon>Agaricomycotina</taxon>
        <taxon>Tremellomycetes</taxon>
        <taxon>Trichosporonales</taxon>
        <taxon>Trichosporonaceae</taxon>
        <taxon>Cutaneotrichosporon</taxon>
    </lineage>
</organism>
<feature type="compositionally biased region" description="Low complexity" evidence="4">
    <location>
        <begin position="580"/>
        <end position="593"/>
    </location>
</feature>
<dbReference type="EMBL" id="BTCM01000001">
    <property type="protein sequence ID" value="GMK53954.1"/>
    <property type="molecule type" value="Genomic_DNA"/>
</dbReference>
<evidence type="ECO:0000256" key="4">
    <source>
        <dbReference type="SAM" id="MobiDB-lite"/>
    </source>
</evidence>
<dbReference type="CDD" id="cd00174">
    <property type="entry name" value="SH3"/>
    <property type="match status" value="1"/>
</dbReference>
<dbReference type="InterPro" id="IPR004148">
    <property type="entry name" value="BAR_dom"/>
</dbReference>
<dbReference type="Pfam" id="PF03114">
    <property type="entry name" value="BAR"/>
    <property type="match status" value="1"/>
</dbReference>
<dbReference type="SUPFAM" id="SSF50044">
    <property type="entry name" value="SH3-domain"/>
    <property type="match status" value="1"/>
</dbReference>
<dbReference type="AlphaFoldDB" id="A0AAD3TNY0"/>
<dbReference type="InterPro" id="IPR027267">
    <property type="entry name" value="AH/BAR_dom_sf"/>
</dbReference>
<proteinExistence type="predicted"/>
<evidence type="ECO:0000256" key="1">
    <source>
        <dbReference type="ARBA" id="ARBA00022443"/>
    </source>
</evidence>
<dbReference type="SMART" id="SM00326">
    <property type="entry name" value="SH3"/>
    <property type="match status" value="1"/>
</dbReference>
<feature type="region of interest" description="Disordered" evidence="4">
    <location>
        <begin position="472"/>
        <end position="636"/>
    </location>
</feature>
<reference evidence="7" key="1">
    <citation type="journal article" date="2023" name="BMC Genomics">
        <title>Chromosome-level genome assemblies of Cutaneotrichosporon spp. (Trichosporonales, Basidiomycota) reveal imbalanced evolution between nucleotide sequences and chromosome synteny.</title>
        <authorList>
            <person name="Kobayashi Y."/>
            <person name="Kayamori A."/>
            <person name="Aoki K."/>
            <person name="Shiwa Y."/>
            <person name="Matsutani M."/>
            <person name="Fujita N."/>
            <person name="Sugita T."/>
            <person name="Iwasaki W."/>
            <person name="Tanaka N."/>
            <person name="Takashima M."/>
        </authorList>
    </citation>
    <scope>NUCLEOTIDE SEQUENCE</scope>
    <source>
        <strain evidence="7">HIS016</strain>
    </source>
</reference>
<feature type="domain" description="BAR" evidence="6">
    <location>
        <begin position="17"/>
        <end position="245"/>
    </location>
</feature>
<evidence type="ECO:0008006" key="9">
    <source>
        <dbReference type="Google" id="ProtNLM"/>
    </source>
</evidence>
<dbReference type="PROSITE" id="PS51021">
    <property type="entry name" value="BAR"/>
    <property type="match status" value="1"/>
</dbReference>
<feature type="compositionally biased region" description="Polar residues" evidence="4">
    <location>
        <begin position="527"/>
        <end position="540"/>
    </location>
</feature>
<sequence length="685" mass="74617">MQRKALKQLNKVTQWTNEKVFSGEKTEFSEDFAELEAEIEPLKISVERLHATSQAFYDHLSKLKPSPDPYPPAGSGKEKMRVSEALGLVMIDYGNDAGGSFGDALVQFGRARVKMAGVQDEFSQRLQEGFISNTEASLEGINEYKAYRRKMDSRRLTLDSALARMRSSKKENPALEQEVEVAQQRLDEAEEETALQMHNIKKQEAEQFAALADWLDAELEYFASCKEILDDLRSSFPSSHEPTTLLPRSKSSASVRSSGKTPTRSTYTKRPDSDEDLEVYSPSKQRDTKVDGRARSKSQSYVEGRSRSGSKSQPQAEGRERSDSVASAGKPKKGIMATIGSFGMKSANSAGKSASKAASKGKSAFGRSKYGNLSDEERERVTLDSDDDPYKSSSPSPTLQRRRSQSVASVVSGVGPLSPPGAARRPLMSPPSPAGRWVRVLFDYEGREADELPLRRGELVEVTAEVPGSTDWLIGEANGRSGMFPKAYTEGMENDKPSVPQRPPLPKTRSLPTREFRKGMAPLQLGHSPSRNTLSSTLDSGSEHGEVDDGVSLVSAASPATGRSRAGSTARKPPPPPPSRRLTGGRSRSSTLSQTPMASDEDRSQGSGRSGQVPSPRYTPQAPAVRSPFEHSDDDEAQLSHGLGAMHLRARDNGRTRDCAACGCADFTQNVFKSNGVCATCFHTH</sequence>
<feature type="domain" description="SH3" evidence="5">
    <location>
        <begin position="433"/>
        <end position="494"/>
    </location>
</feature>
<dbReference type="GO" id="GO:0005737">
    <property type="term" value="C:cytoplasm"/>
    <property type="evidence" value="ECO:0007669"/>
    <property type="project" value="InterPro"/>
</dbReference>
<evidence type="ECO:0000259" key="6">
    <source>
        <dbReference type="PROSITE" id="PS51021"/>
    </source>
</evidence>
<evidence type="ECO:0000313" key="7">
    <source>
        <dbReference type="EMBL" id="GMK53954.1"/>
    </source>
</evidence>
<keyword evidence="8" id="KW-1185">Reference proteome</keyword>
<evidence type="ECO:0000256" key="2">
    <source>
        <dbReference type="PROSITE-ProRule" id="PRU00192"/>
    </source>
</evidence>
<evidence type="ECO:0000313" key="8">
    <source>
        <dbReference type="Proteomes" id="UP001222932"/>
    </source>
</evidence>
<dbReference type="Pfam" id="PF14604">
    <property type="entry name" value="SH3_9"/>
    <property type="match status" value="1"/>
</dbReference>
<gene>
    <name evidence="7" type="ORF">CspeluHIS016_0105400</name>
</gene>
<keyword evidence="1 2" id="KW-0728">SH3 domain</keyword>
<dbReference type="Gene3D" id="1.20.1270.60">
    <property type="entry name" value="Arfaptin homology (AH) domain/BAR domain"/>
    <property type="match status" value="1"/>
</dbReference>
<keyword evidence="3" id="KW-0175">Coiled coil</keyword>
<name>A0AAD3TNY0_9TREE</name>
<reference evidence="7" key="2">
    <citation type="submission" date="2023-06" db="EMBL/GenBank/DDBJ databases">
        <authorList>
            <person name="Kobayashi Y."/>
            <person name="Kayamori A."/>
            <person name="Aoki K."/>
            <person name="Shiwa Y."/>
            <person name="Fujita N."/>
            <person name="Sugita T."/>
            <person name="Iwasaki W."/>
            <person name="Tanaka N."/>
            <person name="Takashima M."/>
        </authorList>
    </citation>
    <scope>NUCLEOTIDE SEQUENCE</scope>
    <source>
        <strain evidence="7">HIS016</strain>
    </source>
</reference>
<feature type="coiled-coil region" evidence="3">
    <location>
        <begin position="158"/>
        <end position="206"/>
    </location>
</feature>